<dbReference type="GO" id="GO:0006508">
    <property type="term" value="P:proteolysis"/>
    <property type="evidence" value="ECO:0007669"/>
    <property type="project" value="UniProtKB-KW"/>
</dbReference>
<dbReference type="InterPro" id="IPR037518">
    <property type="entry name" value="MPN"/>
</dbReference>
<dbReference type="Proteomes" id="UP000670092">
    <property type="component" value="Unassembled WGS sequence"/>
</dbReference>
<dbReference type="SUPFAM" id="SSF102712">
    <property type="entry name" value="JAB1/MPN domain"/>
    <property type="match status" value="1"/>
</dbReference>
<evidence type="ECO:0000256" key="3">
    <source>
        <dbReference type="ARBA" id="ARBA00022723"/>
    </source>
</evidence>
<dbReference type="PROSITE" id="PS50249">
    <property type="entry name" value="MPN"/>
    <property type="match status" value="1"/>
</dbReference>
<dbReference type="InterPro" id="IPR056263">
    <property type="entry name" value="RPN11_C"/>
</dbReference>
<dbReference type="OrthoDB" id="605656at2759"/>
<keyword evidence="5" id="KW-0862">Zinc</keyword>
<protein>
    <submittedName>
        <fullName evidence="10">26S proteasome regulatory subunit</fullName>
    </submittedName>
</protein>
<dbReference type="VEuPathDB" id="FungiDB:I7I52_01067"/>
<organism evidence="10 11">
    <name type="scientific">Ajellomyces capsulatus</name>
    <name type="common">Darling's disease fungus</name>
    <name type="synonym">Histoplasma capsulatum</name>
    <dbReference type="NCBI Taxonomy" id="5037"/>
    <lineage>
        <taxon>Eukaryota</taxon>
        <taxon>Fungi</taxon>
        <taxon>Dikarya</taxon>
        <taxon>Ascomycota</taxon>
        <taxon>Pezizomycotina</taxon>
        <taxon>Eurotiomycetes</taxon>
        <taxon>Eurotiomycetidae</taxon>
        <taxon>Onygenales</taxon>
        <taxon>Ajellomycetaceae</taxon>
        <taxon>Histoplasma</taxon>
    </lineage>
</organism>
<evidence type="ECO:0000256" key="7">
    <source>
        <dbReference type="ARBA" id="ARBA00023049"/>
    </source>
</evidence>
<gene>
    <name evidence="10" type="ORF">I7I52_01067</name>
</gene>
<feature type="region of interest" description="Disordered" evidence="8">
    <location>
        <begin position="315"/>
        <end position="334"/>
    </location>
</feature>
<dbReference type="SMART" id="SM00232">
    <property type="entry name" value="JAB_MPN"/>
    <property type="match status" value="1"/>
</dbReference>
<dbReference type="Pfam" id="PF23594">
    <property type="entry name" value="RPN11_C"/>
    <property type="match status" value="1"/>
</dbReference>
<dbReference type="GO" id="GO:0034515">
    <property type="term" value="C:proteasome storage granule"/>
    <property type="evidence" value="ECO:0007669"/>
    <property type="project" value="UniProtKB-ARBA"/>
</dbReference>
<feature type="domain" description="MPN" evidence="9">
    <location>
        <begin position="35"/>
        <end position="170"/>
    </location>
</feature>
<comment type="similarity">
    <text evidence="1">Belongs to the peptidase M67A family.</text>
</comment>
<reference evidence="10 11" key="1">
    <citation type="submission" date="2021-01" db="EMBL/GenBank/DDBJ databases">
        <title>Chromosome-level genome assembly of a human fungal pathogen reveals clustering of transcriptionally co-regulated genes.</title>
        <authorList>
            <person name="Voorhies M."/>
            <person name="Cohen S."/>
            <person name="Shea T.P."/>
            <person name="Petrus S."/>
            <person name="Munoz J.F."/>
            <person name="Poplawski S."/>
            <person name="Goldman W.E."/>
            <person name="Michael T."/>
            <person name="Cuomo C.A."/>
            <person name="Sil A."/>
            <person name="Beyhan S."/>
        </authorList>
    </citation>
    <scope>NUCLEOTIDE SEQUENCE [LARGE SCALE GENOMIC DNA]</scope>
    <source>
        <strain evidence="10 11">G184AR</strain>
    </source>
</reference>
<dbReference type="InterPro" id="IPR050242">
    <property type="entry name" value="JAMM_MPN+_peptidase_M67A"/>
</dbReference>
<dbReference type="Pfam" id="PF01398">
    <property type="entry name" value="JAB"/>
    <property type="match status" value="1"/>
</dbReference>
<keyword evidence="4" id="KW-0378">Hydrolase</keyword>
<comment type="caution">
    <text evidence="10">The sequence shown here is derived from an EMBL/GenBank/DDBJ whole genome shotgun (WGS) entry which is preliminary data.</text>
</comment>
<evidence type="ECO:0000313" key="11">
    <source>
        <dbReference type="Proteomes" id="UP000670092"/>
    </source>
</evidence>
<dbReference type="GO" id="GO:0008237">
    <property type="term" value="F:metallopeptidase activity"/>
    <property type="evidence" value="ECO:0007669"/>
    <property type="project" value="UniProtKB-KW"/>
</dbReference>
<dbReference type="GO" id="GO:0046872">
    <property type="term" value="F:metal ion binding"/>
    <property type="evidence" value="ECO:0007669"/>
    <property type="project" value="UniProtKB-KW"/>
</dbReference>
<keyword evidence="2" id="KW-0645">Protease</keyword>
<keyword evidence="3" id="KW-0479">Metal-binding</keyword>
<dbReference type="InterPro" id="IPR000555">
    <property type="entry name" value="JAMM/MPN+_dom"/>
</dbReference>
<evidence type="ECO:0000256" key="6">
    <source>
        <dbReference type="ARBA" id="ARBA00022942"/>
    </source>
</evidence>
<proteinExistence type="inferred from homology"/>
<evidence type="ECO:0000256" key="4">
    <source>
        <dbReference type="ARBA" id="ARBA00022801"/>
    </source>
</evidence>
<sequence>MERFNRMLQAAQGMGMTNAAPGADAPNLIDNSETVHISSLALLKMLRHGRAGVPMEVMGLMLGDFVDEFTVRVVDVFAMPQSGTGVSVEAVDPVFQTKMMEMLRQTGRPETVVGWYHSHPGFGCWLSSVDINTQQAFEQLTPRAVAVVVDPIQSVKGKVVIDAFRLISSQTLMMGQEPRQTTSNLGHLNKPSIQSLIHGLNRHYYSIAINYRKTGLEENMLMNLHKHVWTEALHMNDFRLEGDKNVDRLKKLVSLAEGYAKRVKEETELTKDQLKTRYVGKVDPKKHIEDVAQQLIEDNIVAVSRQMIDKEASLARETSKNGMQSELMDVEEEL</sequence>
<dbReference type="PANTHER" id="PTHR10410">
    <property type="entry name" value="EUKARYOTIC TRANSLATION INITIATION FACTOR 3 -RELATED"/>
    <property type="match status" value="1"/>
</dbReference>
<keyword evidence="6 10" id="KW-0647">Proteasome</keyword>
<dbReference type="FunFam" id="3.40.140.10:FF:000001">
    <property type="entry name" value="26S proteasome non-ATPase regulatory subunit"/>
    <property type="match status" value="1"/>
</dbReference>
<keyword evidence="7" id="KW-0482">Metalloprotease</keyword>
<dbReference type="AlphaFoldDB" id="A0A8H7Z2X5"/>
<evidence type="ECO:0000256" key="5">
    <source>
        <dbReference type="ARBA" id="ARBA00022833"/>
    </source>
</evidence>
<accession>A0A8H7Z2X5</accession>
<evidence type="ECO:0000259" key="9">
    <source>
        <dbReference type="PROSITE" id="PS50249"/>
    </source>
</evidence>
<dbReference type="GO" id="GO:0000502">
    <property type="term" value="C:proteasome complex"/>
    <property type="evidence" value="ECO:0007669"/>
    <property type="project" value="UniProtKB-KW"/>
</dbReference>
<evidence type="ECO:0000313" key="10">
    <source>
        <dbReference type="EMBL" id="KAG5303159.1"/>
    </source>
</evidence>
<evidence type="ECO:0000256" key="8">
    <source>
        <dbReference type="SAM" id="MobiDB-lite"/>
    </source>
</evidence>
<dbReference type="Gene3D" id="3.40.140.10">
    <property type="entry name" value="Cytidine Deaminase, domain 2"/>
    <property type="match status" value="1"/>
</dbReference>
<evidence type="ECO:0000256" key="2">
    <source>
        <dbReference type="ARBA" id="ARBA00022670"/>
    </source>
</evidence>
<name>A0A8H7Z2X5_AJECA</name>
<evidence type="ECO:0000256" key="1">
    <source>
        <dbReference type="ARBA" id="ARBA00008568"/>
    </source>
</evidence>
<dbReference type="EMBL" id="JAEVHI010000001">
    <property type="protein sequence ID" value="KAG5303159.1"/>
    <property type="molecule type" value="Genomic_DNA"/>
</dbReference>
<dbReference type="CDD" id="cd08069">
    <property type="entry name" value="MPN_RPN11_CSN5"/>
    <property type="match status" value="1"/>
</dbReference>